<dbReference type="PIRSF" id="PIRSF005572">
    <property type="entry name" value="NifS"/>
    <property type="match status" value="1"/>
</dbReference>
<dbReference type="InterPro" id="IPR015424">
    <property type="entry name" value="PyrdxlP-dep_Trfase"/>
</dbReference>
<dbReference type="PANTHER" id="PTHR11601:SF50">
    <property type="entry name" value="CYSTEINE DESULFURASE ISCS 2-RELATED"/>
    <property type="match status" value="1"/>
</dbReference>
<dbReference type="EMBL" id="DXEK01000127">
    <property type="protein sequence ID" value="HIX77411.1"/>
    <property type="molecule type" value="Genomic_DNA"/>
</dbReference>
<comment type="caution">
    <text evidence="9">The sequence shown here is derived from an EMBL/GenBank/DDBJ whole genome shotgun (WGS) entry which is preliminary data.</text>
</comment>
<evidence type="ECO:0000256" key="2">
    <source>
        <dbReference type="ARBA" id="ARBA00006490"/>
    </source>
</evidence>
<dbReference type="Gene3D" id="3.90.1150.10">
    <property type="entry name" value="Aspartate Aminotransferase, domain 1"/>
    <property type="match status" value="1"/>
</dbReference>
<evidence type="ECO:0000259" key="8">
    <source>
        <dbReference type="Pfam" id="PF00266"/>
    </source>
</evidence>
<dbReference type="FunFam" id="3.40.640.10:FF:000084">
    <property type="entry name" value="IscS-like cysteine desulfurase"/>
    <property type="match status" value="1"/>
</dbReference>
<evidence type="ECO:0000256" key="3">
    <source>
        <dbReference type="ARBA" id="ARBA00022723"/>
    </source>
</evidence>
<sequence>MEIYLDNSATTRAYPEVAELMTKLMLEDYGNPSALHQKGVEAEQYLRRARETMAKILKAQEKEIYFTSGGTESNNWALMGTAMGMKRMGGHIITTQVEHPAVQAPITFLEEQGFTVTRLGVDREGMVDPEELEQAVTPETILVSVMFVNNEIGTVEPIVELGERIKKKNPNTVFHVDAIQAFGKLSICPKKLNIDLMSVSGHKFHGPKGIGMLYVREKTKIRPLILGGGQQNGMRSGTDNVPGAAGMALAAQMVCDHLEENRAHMYRIREQLVSGLGNMDRVIVHGKQGEQAAPQIVNASFLGVRSEVLLHTLENEGIYVSAGSACSSHKRGGSPTLTAIGASKEERESAVRFSFSEWTTEEEIEKTLEVLNRVVPVLRKFTRK</sequence>
<gene>
    <name evidence="9" type="ORF">H9734_07445</name>
</gene>
<dbReference type="Proteomes" id="UP000886890">
    <property type="component" value="Unassembled WGS sequence"/>
</dbReference>
<evidence type="ECO:0000256" key="4">
    <source>
        <dbReference type="ARBA" id="ARBA00022898"/>
    </source>
</evidence>
<dbReference type="NCBIfam" id="NF002806">
    <property type="entry name" value="PRK02948.1"/>
    <property type="match status" value="1"/>
</dbReference>
<dbReference type="InterPro" id="IPR016454">
    <property type="entry name" value="Cysteine_dSase"/>
</dbReference>
<comment type="cofactor">
    <cofactor evidence="1 7">
        <name>pyridoxal 5'-phosphate</name>
        <dbReference type="ChEBI" id="CHEBI:597326"/>
    </cofactor>
</comment>
<dbReference type="GO" id="GO:0051536">
    <property type="term" value="F:iron-sulfur cluster binding"/>
    <property type="evidence" value="ECO:0007669"/>
    <property type="project" value="UniProtKB-KW"/>
</dbReference>
<evidence type="ECO:0000256" key="1">
    <source>
        <dbReference type="ARBA" id="ARBA00001933"/>
    </source>
</evidence>
<comment type="similarity">
    <text evidence="2">Belongs to the class-V pyridoxal-phosphate-dependent aminotransferase family. NifS/IscS subfamily.</text>
</comment>
<evidence type="ECO:0000256" key="6">
    <source>
        <dbReference type="ARBA" id="ARBA00023014"/>
    </source>
</evidence>
<dbReference type="GO" id="GO:0031071">
    <property type="term" value="F:cysteine desulfurase activity"/>
    <property type="evidence" value="ECO:0007669"/>
    <property type="project" value="UniProtKB-ARBA"/>
</dbReference>
<dbReference type="GO" id="GO:0046872">
    <property type="term" value="F:metal ion binding"/>
    <property type="evidence" value="ECO:0007669"/>
    <property type="project" value="UniProtKB-KW"/>
</dbReference>
<evidence type="ECO:0000256" key="7">
    <source>
        <dbReference type="RuleBase" id="RU004504"/>
    </source>
</evidence>
<organism evidence="9 10">
    <name type="scientific">Candidatus Fusicatenibacter merdavium</name>
    <dbReference type="NCBI Taxonomy" id="2838600"/>
    <lineage>
        <taxon>Bacteria</taxon>
        <taxon>Bacillati</taxon>
        <taxon>Bacillota</taxon>
        <taxon>Clostridia</taxon>
        <taxon>Lachnospirales</taxon>
        <taxon>Lachnospiraceae</taxon>
        <taxon>Fusicatenibacter</taxon>
    </lineage>
</organism>
<evidence type="ECO:0000313" key="10">
    <source>
        <dbReference type="Proteomes" id="UP000886890"/>
    </source>
</evidence>
<dbReference type="InterPro" id="IPR015421">
    <property type="entry name" value="PyrdxlP-dep_Trfase_major"/>
</dbReference>
<dbReference type="Gene3D" id="3.40.640.10">
    <property type="entry name" value="Type I PLP-dependent aspartate aminotransferase-like (Major domain)"/>
    <property type="match status" value="1"/>
</dbReference>
<evidence type="ECO:0000313" key="9">
    <source>
        <dbReference type="EMBL" id="HIX77411.1"/>
    </source>
</evidence>
<dbReference type="PROSITE" id="PS00595">
    <property type="entry name" value="AA_TRANSFER_CLASS_5"/>
    <property type="match status" value="1"/>
</dbReference>
<dbReference type="AlphaFoldDB" id="A0A9D2BII5"/>
<dbReference type="InterPro" id="IPR000192">
    <property type="entry name" value="Aminotrans_V_dom"/>
</dbReference>
<keyword evidence="6" id="KW-0411">Iron-sulfur</keyword>
<reference evidence="9" key="2">
    <citation type="submission" date="2021-04" db="EMBL/GenBank/DDBJ databases">
        <authorList>
            <person name="Gilroy R."/>
        </authorList>
    </citation>
    <scope>NUCLEOTIDE SEQUENCE</scope>
    <source>
        <strain evidence="9">CHK183-1962</strain>
    </source>
</reference>
<dbReference type="PANTHER" id="PTHR11601">
    <property type="entry name" value="CYSTEINE DESULFURYLASE FAMILY MEMBER"/>
    <property type="match status" value="1"/>
</dbReference>
<dbReference type="SUPFAM" id="SSF53383">
    <property type="entry name" value="PLP-dependent transferases"/>
    <property type="match status" value="1"/>
</dbReference>
<dbReference type="InterPro" id="IPR015422">
    <property type="entry name" value="PyrdxlP-dep_Trfase_small"/>
</dbReference>
<keyword evidence="4" id="KW-0663">Pyridoxal phosphate</keyword>
<keyword evidence="3" id="KW-0479">Metal-binding</keyword>
<reference evidence="9" key="1">
    <citation type="journal article" date="2021" name="PeerJ">
        <title>Extensive microbial diversity within the chicken gut microbiome revealed by metagenomics and culture.</title>
        <authorList>
            <person name="Gilroy R."/>
            <person name="Ravi A."/>
            <person name="Getino M."/>
            <person name="Pursley I."/>
            <person name="Horton D.L."/>
            <person name="Alikhan N.F."/>
            <person name="Baker D."/>
            <person name="Gharbi K."/>
            <person name="Hall N."/>
            <person name="Watson M."/>
            <person name="Adriaenssens E.M."/>
            <person name="Foster-Nyarko E."/>
            <person name="Jarju S."/>
            <person name="Secka A."/>
            <person name="Antonio M."/>
            <person name="Oren A."/>
            <person name="Chaudhuri R.R."/>
            <person name="La Ragione R."/>
            <person name="Hildebrand F."/>
            <person name="Pallen M.J."/>
        </authorList>
    </citation>
    <scope>NUCLEOTIDE SEQUENCE</scope>
    <source>
        <strain evidence="9">CHK183-1962</strain>
    </source>
</reference>
<keyword evidence="5" id="KW-0408">Iron</keyword>
<proteinExistence type="inferred from homology"/>
<dbReference type="InterPro" id="IPR020578">
    <property type="entry name" value="Aminotrans_V_PyrdxlP_BS"/>
</dbReference>
<dbReference type="Gene3D" id="1.10.260.50">
    <property type="match status" value="1"/>
</dbReference>
<dbReference type="Pfam" id="PF00266">
    <property type="entry name" value="Aminotran_5"/>
    <property type="match status" value="1"/>
</dbReference>
<feature type="domain" description="Aminotransferase class V" evidence="8">
    <location>
        <begin position="3"/>
        <end position="366"/>
    </location>
</feature>
<accession>A0A9D2BII5</accession>
<evidence type="ECO:0000256" key="5">
    <source>
        <dbReference type="ARBA" id="ARBA00023004"/>
    </source>
</evidence>
<protein>
    <submittedName>
        <fullName evidence="9">Cysteine desulfurase</fullName>
    </submittedName>
</protein>
<name>A0A9D2BII5_9FIRM</name>